<dbReference type="GeneID" id="14538665"/>
<dbReference type="AlphaFoldDB" id="H8X1C3"/>
<gene>
    <name evidence="2" type="ORF">CORT_0B04550</name>
</gene>
<feature type="transmembrane region" description="Helical" evidence="1">
    <location>
        <begin position="288"/>
        <end position="306"/>
    </location>
</feature>
<evidence type="ECO:0000256" key="1">
    <source>
        <dbReference type="SAM" id="Phobius"/>
    </source>
</evidence>
<feature type="transmembrane region" description="Helical" evidence="1">
    <location>
        <begin position="228"/>
        <end position="247"/>
    </location>
</feature>
<keyword evidence="3" id="KW-1185">Reference proteome</keyword>
<accession>H8X1C3</accession>
<evidence type="ECO:0000313" key="3">
    <source>
        <dbReference type="Proteomes" id="UP000005018"/>
    </source>
</evidence>
<name>H8X1C3_CANO9</name>
<keyword evidence="1" id="KW-0472">Membrane</keyword>
<evidence type="ECO:0000313" key="2">
    <source>
        <dbReference type="EMBL" id="CCG22163.1"/>
    </source>
</evidence>
<dbReference type="KEGG" id="cot:CORT_0B04550"/>
<proteinExistence type="predicted"/>
<feature type="transmembrane region" description="Helical" evidence="1">
    <location>
        <begin position="197"/>
        <end position="216"/>
    </location>
</feature>
<dbReference type="OrthoDB" id="4017506at2759"/>
<keyword evidence="1" id="KW-0812">Transmembrane</keyword>
<reference evidence="2 3" key="1">
    <citation type="journal article" date="2012" name="PLoS ONE">
        <title>Sequence and analysis of the genome of the pathogenic yeast Candida orthopsilosis.</title>
        <authorList>
            <person name="Riccombeni A."/>
            <person name="Vidanes G."/>
            <person name="Proux-Wera E."/>
            <person name="Wolfe K.H."/>
            <person name="Butler G."/>
        </authorList>
    </citation>
    <scope>NUCLEOTIDE SEQUENCE [LARGE SCALE GENOMIC DNA]</scope>
    <source>
        <strain evidence="2 3">Co 90-125</strain>
    </source>
</reference>
<feature type="transmembrane region" description="Helical" evidence="1">
    <location>
        <begin position="352"/>
        <end position="373"/>
    </location>
</feature>
<protein>
    <submittedName>
        <fullName evidence="2">Uncharacterized protein</fullName>
    </submittedName>
</protein>
<feature type="transmembrane region" description="Helical" evidence="1">
    <location>
        <begin position="254"/>
        <end position="276"/>
    </location>
</feature>
<feature type="transmembrane region" description="Helical" evidence="1">
    <location>
        <begin position="393"/>
        <end position="420"/>
    </location>
</feature>
<dbReference type="EMBL" id="HE681720">
    <property type="protein sequence ID" value="CCG22163.1"/>
    <property type="molecule type" value="Genomic_DNA"/>
</dbReference>
<dbReference type="Proteomes" id="UP000005018">
    <property type="component" value="Chromosome 2"/>
</dbReference>
<sequence length="477" mass="55285">MKFQKKHPYVPPIISHMHFQSIRKKCYHFPPQTTLAKYEDHSEFHSDALLNSLSMKSRFIPLFASLVITSYARQLHLDTGSNAVCFEIPNPTTIEITKTLGTEPVPIAIFEYGQRNALQGLPNFDFLVTDAKLDEYFEFGEFTFNTDSPLAFDKVLEENLKFDVTPNVWCLYSPKVSYYEYKVEIEESGYYEKVDHLWWLVVNTLISLFLARLFNIGANPPMLYKAEVNLQLIKVAVFLITTLLVFFNLDVAKYADYISASLDDVFTILFLSGYGLTYANGQDRNTKSIAFITLLCVIPTFATRYFDLKNDIQYISINNQHYNVVQGVLGSEVYDGFDRVARLTQESMINRLSGAVALLFAISKIVKIGSYVYAMRKTLKQLSVTNPVAKPYYIWTVVFWLFFWSLISVAMAPDMFYNYTNVTNYAKVLKEFLISSRRRRFITFLWDESHWIVFWLIWYVGKGLLVESKVDIKEQID</sequence>
<organism evidence="2 3">
    <name type="scientific">Candida orthopsilosis (strain 90-125)</name>
    <name type="common">Yeast</name>
    <dbReference type="NCBI Taxonomy" id="1136231"/>
    <lineage>
        <taxon>Eukaryota</taxon>
        <taxon>Fungi</taxon>
        <taxon>Dikarya</taxon>
        <taxon>Ascomycota</taxon>
        <taxon>Saccharomycotina</taxon>
        <taxon>Pichiomycetes</taxon>
        <taxon>Debaryomycetaceae</taxon>
        <taxon>Candida/Lodderomyces clade</taxon>
        <taxon>Candida</taxon>
    </lineage>
</organism>
<keyword evidence="1" id="KW-1133">Transmembrane helix</keyword>
<dbReference type="HOGENOM" id="CLU_660550_0_0_1"/>
<dbReference type="RefSeq" id="XP_003867600.1">
    <property type="nucleotide sequence ID" value="XM_003867552.1"/>
</dbReference>